<dbReference type="CDD" id="cd02961">
    <property type="entry name" value="PDI_a_family"/>
    <property type="match status" value="2"/>
</dbReference>
<evidence type="ECO:0000313" key="7">
    <source>
        <dbReference type="EMBL" id="OHT06792.1"/>
    </source>
</evidence>
<dbReference type="InterPro" id="IPR011679">
    <property type="entry name" value="ERp29_C"/>
</dbReference>
<dbReference type="EMBL" id="MLAK01000716">
    <property type="protein sequence ID" value="OHT06792.1"/>
    <property type="molecule type" value="Genomic_DNA"/>
</dbReference>
<dbReference type="PROSITE" id="PS51352">
    <property type="entry name" value="THIOREDOXIN_2"/>
    <property type="match status" value="2"/>
</dbReference>
<dbReference type="EC" id="5.3.4.1" evidence="2"/>
<evidence type="ECO:0000256" key="2">
    <source>
        <dbReference type="ARBA" id="ARBA00012723"/>
    </source>
</evidence>
<comment type="caution">
    <text evidence="7">The sequence shown here is derived from an EMBL/GenBank/DDBJ whole genome shotgun (WGS) entry which is preliminary data.</text>
</comment>
<dbReference type="Gene3D" id="1.20.1150.12">
    <property type="entry name" value="Endoplasmic reticulum resident protein 29, C-terminal domain"/>
    <property type="match status" value="1"/>
</dbReference>
<reference evidence="7" key="1">
    <citation type="submission" date="2016-10" db="EMBL/GenBank/DDBJ databases">
        <authorList>
            <person name="Benchimol M."/>
            <person name="Almeida L.G."/>
            <person name="Vasconcelos A.T."/>
            <person name="Perreira-Neves A."/>
            <person name="Rosa I.A."/>
            <person name="Tasca T."/>
            <person name="Bogo M.R."/>
            <person name="de Souza W."/>
        </authorList>
    </citation>
    <scope>NUCLEOTIDE SEQUENCE [LARGE SCALE GENOMIC DNA]</scope>
    <source>
        <strain evidence="7">K</strain>
    </source>
</reference>
<evidence type="ECO:0000256" key="3">
    <source>
        <dbReference type="ARBA" id="ARBA00023157"/>
    </source>
</evidence>
<dbReference type="SUPFAM" id="SSF47933">
    <property type="entry name" value="ERP29 C domain-like"/>
    <property type="match status" value="1"/>
</dbReference>
<proteinExistence type="predicted"/>
<feature type="domain" description="Thioredoxin" evidence="6">
    <location>
        <begin position="143"/>
        <end position="257"/>
    </location>
</feature>
<sequence length="367" mass="42836">MKKCILSETRIIFRLKKMIIHLIFTVLALKYVEIEEVNEIDQFLGKGRPVFAKFHKTGCPNCILMEEEFSRAASFFDNVSFIGINCMDVTPLCDRFEIRSYPSLYLFHPFNTVNYTEFQGDRSADGFSDFIEKETKIIGKRPPRILSELNPFTFDSFIHDNVCTFITYYAHWCKHCKKFLPEIHKSSIAFQYETNAKLAIVNCGLYDELCKRLEIKNYPTAIIYRNSSHQNSDLQEIEFNDERNSKSIINFVNEQCGTNRQFDGMLNDKAGLVSEAALIVKEFIEGENRINSINNMKKIDGTEFYIKVMNRILQHGFEQVKKDMDIMKNLISNKKGKMTTIDEMKKRYNVFAQFLIIDENTSEKTEL</sequence>
<accession>A0A1J4K7D3</accession>
<dbReference type="PANTHER" id="PTHR45672">
    <property type="entry name" value="PROTEIN DISULFIDE-ISOMERASE C17H9.14C-RELATED"/>
    <property type="match status" value="1"/>
</dbReference>
<protein>
    <recommendedName>
        <fullName evidence="2">protein disulfide-isomerase</fullName>
        <ecNumber evidence="2">5.3.4.1</ecNumber>
    </recommendedName>
</protein>
<dbReference type="Pfam" id="PF00085">
    <property type="entry name" value="Thioredoxin"/>
    <property type="match status" value="2"/>
</dbReference>
<dbReference type="RefSeq" id="XP_068359928.1">
    <property type="nucleotide sequence ID" value="XM_068492523.1"/>
</dbReference>
<organism evidence="7 8">
    <name type="scientific">Tritrichomonas foetus</name>
    <dbReference type="NCBI Taxonomy" id="1144522"/>
    <lineage>
        <taxon>Eukaryota</taxon>
        <taxon>Metamonada</taxon>
        <taxon>Parabasalia</taxon>
        <taxon>Tritrichomonadida</taxon>
        <taxon>Tritrichomonadidae</taxon>
        <taxon>Tritrichomonas</taxon>
    </lineage>
</organism>
<dbReference type="InterPro" id="IPR036356">
    <property type="entry name" value="ERp29_C_sf"/>
</dbReference>
<evidence type="ECO:0000313" key="8">
    <source>
        <dbReference type="Proteomes" id="UP000179807"/>
    </source>
</evidence>
<dbReference type="OrthoDB" id="10264505at2759"/>
<gene>
    <name evidence="7" type="ORF">TRFO_05493</name>
</gene>
<dbReference type="AlphaFoldDB" id="A0A1J4K7D3"/>
<dbReference type="GO" id="GO:0006457">
    <property type="term" value="P:protein folding"/>
    <property type="evidence" value="ECO:0007669"/>
    <property type="project" value="TreeGrafter"/>
</dbReference>
<dbReference type="InterPro" id="IPR013766">
    <property type="entry name" value="Thioredoxin_domain"/>
</dbReference>
<dbReference type="SUPFAM" id="SSF52833">
    <property type="entry name" value="Thioredoxin-like"/>
    <property type="match status" value="2"/>
</dbReference>
<evidence type="ECO:0000256" key="5">
    <source>
        <dbReference type="ARBA" id="ARBA00023284"/>
    </source>
</evidence>
<dbReference type="InterPro" id="IPR051063">
    <property type="entry name" value="PDI"/>
</dbReference>
<dbReference type="PANTHER" id="PTHR45672:SF11">
    <property type="entry name" value="PROTEIN DISULFIDE-ISOMERASE C17H9.14C"/>
    <property type="match status" value="1"/>
</dbReference>
<keyword evidence="4" id="KW-0413">Isomerase</keyword>
<dbReference type="GeneID" id="94827227"/>
<dbReference type="InterPro" id="IPR036249">
    <property type="entry name" value="Thioredoxin-like_sf"/>
</dbReference>
<dbReference type="GO" id="GO:0005783">
    <property type="term" value="C:endoplasmic reticulum"/>
    <property type="evidence" value="ECO:0007669"/>
    <property type="project" value="InterPro"/>
</dbReference>
<keyword evidence="8" id="KW-1185">Reference proteome</keyword>
<dbReference type="VEuPathDB" id="TrichDB:TRFO_05493"/>
<name>A0A1J4K7D3_9EUKA</name>
<dbReference type="GO" id="GO:0003756">
    <property type="term" value="F:protein disulfide isomerase activity"/>
    <property type="evidence" value="ECO:0007669"/>
    <property type="project" value="UniProtKB-EC"/>
</dbReference>
<keyword evidence="3" id="KW-1015">Disulfide bond</keyword>
<dbReference type="Gene3D" id="3.40.30.10">
    <property type="entry name" value="Glutaredoxin"/>
    <property type="match status" value="2"/>
</dbReference>
<evidence type="ECO:0000259" key="6">
    <source>
        <dbReference type="PROSITE" id="PS51352"/>
    </source>
</evidence>
<dbReference type="Pfam" id="PF07749">
    <property type="entry name" value="ERp29"/>
    <property type="match status" value="1"/>
</dbReference>
<evidence type="ECO:0000256" key="4">
    <source>
        <dbReference type="ARBA" id="ARBA00023235"/>
    </source>
</evidence>
<evidence type="ECO:0000256" key="1">
    <source>
        <dbReference type="ARBA" id="ARBA00001182"/>
    </source>
</evidence>
<comment type="catalytic activity">
    <reaction evidence="1">
        <text>Catalyzes the rearrangement of -S-S- bonds in proteins.</text>
        <dbReference type="EC" id="5.3.4.1"/>
    </reaction>
</comment>
<dbReference type="Proteomes" id="UP000179807">
    <property type="component" value="Unassembled WGS sequence"/>
</dbReference>
<keyword evidence="5" id="KW-0676">Redox-active center</keyword>
<feature type="domain" description="Thioredoxin" evidence="6">
    <location>
        <begin position="18"/>
        <end position="136"/>
    </location>
</feature>